<dbReference type="EMBL" id="JBHUDO010000003">
    <property type="protein sequence ID" value="MFD1646886.1"/>
    <property type="molecule type" value="Genomic_DNA"/>
</dbReference>
<organism evidence="1 2">
    <name type="scientific">Haloarchaeobius litoreus</name>
    <dbReference type="NCBI Taxonomy" id="755306"/>
    <lineage>
        <taxon>Archaea</taxon>
        <taxon>Methanobacteriati</taxon>
        <taxon>Methanobacteriota</taxon>
        <taxon>Stenosarchaea group</taxon>
        <taxon>Halobacteria</taxon>
        <taxon>Halobacteriales</taxon>
        <taxon>Halorubellaceae</taxon>
        <taxon>Haloarchaeobius</taxon>
    </lineage>
</organism>
<reference evidence="1 2" key="1">
    <citation type="journal article" date="2019" name="Int. J. Syst. Evol. Microbiol.">
        <title>The Global Catalogue of Microorganisms (GCM) 10K type strain sequencing project: providing services to taxonomists for standard genome sequencing and annotation.</title>
        <authorList>
            <consortium name="The Broad Institute Genomics Platform"/>
            <consortium name="The Broad Institute Genome Sequencing Center for Infectious Disease"/>
            <person name="Wu L."/>
            <person name="Ma J."/>
        </authorList>
    </citation>
    <scope>NUCLEOTIDE SEQUENCE [LARGE SCALE GENOMIC DNA]</scope>
    <source>
        <strain evidence="1 2">CGMCC 1.10390</strain>
    </source>
</reference>
<evidence type="ECO:0000313" key="1">
    <source>
        <dbReference type="EMBL" id="MFD1646886.1"/>
    </source>
</evidence>
<sequence length="305" mass="35194">MIRNELLSRVQDADIGYIYDQRENSRWGMLRGLPAISYLGAQDFTYPTSWCQFDRGTRVLEFDYDYHVVSNALDIPDSNPEFGVVTNTHYEQETQYTIRYLIKRYTAADAVLWVVTDNREFEPQGAKRPLYQEPFVDVVGSYSDVYEVFEAAYADAGWELPLSDTKNLFVQDNALLYEFVTGDDISSTVDLFEKLPNEPYLPLFDAISAIFSRKNKPGTVPLDGESGLPQLVRWLRRRIEWDRETARTVAGELNERVVDSGRTFDHAAARRAPVVKTARARADELDVDASPIEQRYVTWLRRYKL</sequence>
<dbReference type="AlphaFoldDB" id="A0ABD6DLE5"/>
<accession>A0ABD6DLE5</accession>
<dbReference type="Proteomes" id="UP001597034">
    <property type="component" value="Unassembled WGS sequence"/>
</dbReference>
<comment type="caution">
    <text evidence="1">The sequence shown here is derived from an EMBL/GenBank/DDBJ whole genome shotgun (WGS) entry which is preliminary data.</text>
</comment>
<dbReference type="RefSeq" id="WP_256401043.1">
    <property type="nucleotide sequence ID" value="NZ_JANHJR010000003.1"/>
</dbReference>
<gene>
    <name evidence="1" type="ORF">ACFSBL_14435</name>
</gene>
<name>A0ABD6DLE5_9EURY</name>
<protein>
    <submittedName>
        <fullName evidence="1">Uncharacterized protein</fullName>
    </submittedName>
</protein>
<proteinExistence type="predicted"/>
<keyword evidence="2" id="KW-1185">Reference proteome</keyword>
<evidence type="ECO:0000313" key="2">
    <source>
        <dbReference type="Proteomes" id="UP001597034"/>
    </source>
</evidence>